<protein>
    <submittedName>
        <fullName evidence="2">Serine hydrolase</fullName>
    </submittedName>
</protein>
<name>A0ABW1V5D2_9BACL</name>
<accession>A0ABW1V5D2</accession>
<keyword evidence="3" id="KW-1185">Reference proteome</keyword>
<keyword evidence="2" id="KW-0378">Hydrolase</keyword>
<evidence type="ECO:0000313" key="2">
    <source>
        <dbReference type="EMBL" id="MFC6332621.1"/>
    </source>
</evidence>
<dbReference type="SUPFAM" id="SSF56601">
    <property type="entry name" value="beta-lactamase/transpeptidase-like"/>
    <property type="match status" value="1"/>
</dbReference>
<dbReference type="Proteomes" id="UP001596233">
    <property type="component" value="Unassembled WGS sequence"/>
</dbReference>
<dbReference type="InterPro" id="IPR045155">
    <property type="entry name" value="Beta-lactam_cat"/>
</dbReference>
<dbReference type="Pfam" id="PF13354">
    <property type="entry name" value="Beta-lactamase2"/>
    <property type="match status" value="1"/>
</dbReference>
<dbReference type="EMBL" id="JBHSTE010000002">
    <property type="protein sequence ID" value="MFC6332621.1"/>
    <property type="molecule type" value="Genomic_DNA"/>
</dbReference>
<dbReference type="InterPro" id="IPR012338">
    <property type="entry name" value="Beta-lactam/transpept-like"/>
</dbReference>
<sequence>MNKEQLLEKITACTANNGVWGVVVENVATKQRVALNENVVFNAASIIKLPIMAAAYAEVYNNKIQLDERVLIRQSDLAMGSGVIQFLNPGATFTIYDLIVLMIVTSDNTATNLLINMIGLDRINEIMQVLGMKNSKLEHRLGLLYTGQQLRNVITANDVASMLAMLAEGKFLHSYACQQMISIMQKQLYRDGLPRYFQGRSKQLATELPDWEFANKTGWIAGIQHDAGILQTTHVGVHTITVLANYESTQAVALEQIAEIGKYAFAYIESNENARERGETP</sequence>
<reference evidence="3" key="1">
    <citation type="journal article" date="2019" name="Int. J. Syst. Evol. Microbiol.">
        <title>The Global Catalogue of Microorganisms (GCM) 10K type strain sequencing project: providing services to taxonomists for standard genome sequencing and annotation.</title>
        <authorList>
            <consortium name="The Broad Institute Genomics Platform"/>
            <consortium name="The Broad Institute Genome Sequencing Center for Infectious Disease"/>
            <person name="Wu L."/>
            <person name="Ma J."/>
        </authorList>
    </citation>
    <scope>NUCLEOTIDE SEQUENCE [LARGE SCALE GENOMIC DNA]</scope>
    <source>
        <strain evidence="3">PCU 280</strain>
    </source>
</reference>
<evidence type="ECO:0000313" key="3">
    <source>
        <dbReference type="Proteomes" id="UP001596233"/>
    </source>
</evidence>
<gene>
    <name evidence="2" type="ORF">ACFP56_08280</name>
</gene>
<dbReference type="RefSeq" id="WP_379233172.1">
    <property type="nucleotide sequence ID" value="NZ_JBHSTE010000002.1"/>
</dbReference>
<dbReference type="GO" id="GO:0016787">
    <property type="term" value="F:hydrolase activity"/>
    <property type="evidence" value="ECO:0007669"/>
    <property type="project" value="UniProtKB-KW"/>
</dbReference>
<dbReference type="InterPro" id="IPR000871">
    <property type="entry name" value="Beta-lactam_class-A"/>
</dbReference>
<dbReference type="PANTHER" id="PTHR35333">
    <property type="entry name" value="BETA-LACTAMASE"/>
    <property type="match status" value="1"/>
</dbReference>
<dbReference type="PANTHER" id="PTHR35333:SF4">
    <property type="entry name" value="SLR0121 PROTEIN"/>
    <property type="match status" value="1"/>
</dbReference>
<proteinExistence type="predicted"/>
<feature type="domain" description="Beta-lactamase class A catalytic" evidence="1">
    <location>
        <begin position="21"/>
        <end position="233"/>
    </location>
</feature>
<comment type="caution">
    <text evidence="2">The sequence shown here is derived from an EMBL/GenBank/DDBJ whole genome shotgun (WGS) entry which is preliminary data.</text>
</comment>
<evidence type="ECO:0000259" key="1">
    <source>
        <dbReference type="Pfam" id="PF13354"/>
    </source>
</evidence>
<dbReference type="Gene3D" id="3.40.710.10">
    <property type="entry name" value="DD-peptidase/beta-lactamase superfamily"/>
    <property type="match status" value="1"/>
</dbReference>
<organism evidence="2 3">
    <name type="scientific">Paenibacillus septentrionalis</name>
    <dbReference type="NCBI Taxonomy" id="429342"/>
    <lineage>
        <taxon>Bacteria</taxon>
        <taxon>Bacillati</taxon>
        <taxon>Bacillota</taxon>
        <taxon>Bacilli</taxon>
        <taxon>Bacillales</taxon>
        <taxon>Paenibacillaceae</taxon>
        <taxon>Paenibacillus</taxon>
    </lineage>
</organism>